<feature type="compositionally biased region" description="Basic and acidic residues" evidence="1">
    <location>
        <begin position="209"/>
        <end position="222"/>
    </location>
</feature>
<name>A0AA88DCX2_FICCA</name>
<feature type="compositionally biased region" description="Pro residues" evidence="1">
    <location>
        <begin position="224"/>
        <end position="233"/>
    </location>
</feature>
<evidence type="ECO:0000313" key="3">
    <source>
        <dbReference type="Proteomes" id="UP001187192"/>
    </source>
</evidence>
<evidence type="ECO:0000313" key="2">
    <source>
        <dbReference type="EMBL" id="GMN53395.1"/>
    </source>
</evidence>
<reference evidence="2" key="1">
    <citation type="submission" date="2023-07" db="EMBL/GenBank/DDBJ databases">
        <title>draft genome sequence of fig (Ficus carica).</title>
        <authorList>
            <person name="Takahashi T."/>
            <person name="Nishimura K."/>
        </authorList>
    </citation>
    <scope>NUCLEOTIDE SEQUENCE</scope>
</reference>
<feature type="compositionally biased region" description="Polar residues" evidence="1">
    <location>
        <begin position="265"/>
        <end position="274"/>
    </location>
</feature>
<sequence length="369" mass="40604">MEPPDRDHRPKDRRPTTMPSTAMRAWAGVASFRGRIDRLGKVDEDDMGSRPGRLRSYGGVSVADEEIRCKGRSSSQATSMAGMVAARCSPPPTSEDRGVRFPLASVGISRGFHCDVSEFGRAWLFSDGGLSEEVAWSHGRCRSSPTVAEGIARALDDWRRRGSTATWWRGPDGEHEEEKKPEPAVGGGEGGRLATSQLSHSPPELVAAAEEKKKQDPARSVEHPQPPELPPPSERQIRTHRLSCSTDPMRWRRGDGPSAVDRNLRQPSSPTMSSGGRYVRRLDLGLGGSQRGDPRRRAAWVVSEREFRRVLAAVTFEGIPYYSSAPPIFRRLQGFASISSEISPPSVFESPETTMELPETMEVSPFLCS</sequence>
<comment type="caution">
    <text evidence="2">The sequence shown here is derived from an EMBL/GenBank/DDBJ whole genome shotgun (WGS) entry which is preliminary data.</text>
</comment>
<keyword evidence="3" id="KW-1185">Reference proteome</keyword>
<dbReference type="EMBL" id="BTGU01000046">
    <property type="protein sequence ID" value="GMN53395.1"/>
    <property type="molecule type" value="Genomic_DNA"/>
</dbReference>
<dbReference type="AlphaFoldDB" id="A0AA88DCX2"/>
<feature type="region of interest" description="Disordered" evidence="1">
    <location>
        <begin position="1"/>
        <end position="21"/>
    </location>
</feature>
<gene>
    <name evidence="2" type="ORF">TIFTF001_022530</name>
</gene>
<feature type="compositionally biased region" description="Basic and acidic residues" evidence="1">
    <location>
        <begin position="1"/>
        <end position="15"/>
    </location>
</feature>
<evidence type="ECO:0000256" key="1">
    <source>
        <dbReference type="SAM" id="MobiDB-lite"/>
    </source>
</evidence>
<proteinExistence type="predicted"/>
<accession>A0AA88DCX2</accession>
<dbReference type="Proteomes" id="UP001187192">
    <property type="component" value="Unassembled WGS sequence"/>
</dbReference>
<protein>
    <submittedName>
        <fullName evidence="2">Uncharacterized protein</fullName>
    </submittedName>
</protein>
<feature type="compositionally biased region" description="Basic and acidic residues" evidence="1">
    <location>
        <begin position="171"/>
        <end position="182"/>
    </location>
</feature>
<organism evidence="2 3">
    <name type="scientific">Ficus carica</name>
    <name type="common">Common fig</name>
    <dbReference type="NCBI Taxonomy" id="3494"/>
    <lineage>
        <taxon>Eukaryota</taxon>
        <taxon>Viridiplantae</taxon>
        <taxon>Streptophyta</taxon>
        <taxon>Embryophyta</taxon>
        <taxon>Tracheophyta</taxon>
        <taxon>Spermatophyta</taxon>
        <taxon>Magnoliopsida</taxon>
        <taxon>eudicotyledons</taxon>
        <taxon>Gunneridae</taxon>
        <taxon>Pentapetalae</taxon>
        <taxon>rosids</taxon>
        <taxon>fabids</taxon>
        <taxon>Rosales</taxon>
        <taxon>Moraceae</taxon>
        <taxon>Ficeae</taxon>
        <taxon>Ficus</taxon>
    </lineage>
</organism>
<feature type="region of interest" description="Disordered" evidence="1">
    <location>
        <begin position="164"/>
        <end position="277"/>
    </location>
</feature>